<dbReference type="PROSITE" id="PS00211">
    <property type="entry name" value="ABC_TRANSPORTER_1"/>
    <property type="match status" value="1"/>
</dbReference>
<accession>A0ABU1FRR4</accession>
<dbReference type="CDD" id="cd03259">
    <property type="entry name" value="ABC_Carb_Solutes_like"/>
    <property type="match status" value="1"/>
</dbReference>
<name>A0ABU1FRR4_9MICC</name>
<dbReference type="InterPro" id="IPR027417">
    <property type="entry name" value="P-loop_NTPase"/>
</dbReference>
<feature type="domain" description="ABC transporter" evidence="7">
    <location>
        <begin position="8"/>
        <end position="239"/>
    </location>
</feature>
<organism evidence="8 9">
    <name type="scientific">Nesterenkonia flava</name>
    <dbReference type="NCBI Taxonomy" id="469799"/>
    <lineage>
        <taxon>Bacteria</taxon>
        <taxon>Bacillati</taxon>
        <taxon>Actinomycetota</taxon>
        <taxon>Actinomycetes</taxon>
        <taxon>Micrococcales</taxon>
        <taxon>Micrococcaceae</taxon>
        <taxon>Nesterenkonia</taxon>
    </lineage>
</organism>
<proteinExistence type="predicted"/>
<gene>
    <name evidence="8" type="ORF">RH857_01690</name>
</gene>
<protein>
    <submittedName>
        <fullName evidence="8">ABC transporter ATP-binding protein</fullName>
    </submittedName>
</protein>
<dbReference type="InterPro" id="IPR003439">
    <property type="entry name" value="ABC_transporter-like_ATP-bd"/>
</dbReference>
<dbReference type="Pfam" id="PF08402">
    <property type="entry name" value="TOBE_2"/>
    <property type="match status" value="1"/>
</dbReference>
<dbReference type="InterPro" id="IPR013611">
    <property type="entry name" value="Transp-assoc_OB_typ2"/>
</dbReference>
<keyword evidence="9" id="KW-1185">Reference proteome</keyword>
<dbReference type="RefSeq" id="WP_044496472.1">
    <property type="nucleotide sequence ID" value="NZ_BAAAOC010000018.1"/>
</dbReference>
<evidence type="ECO:0000256" key="1">
    <source>
        <dbReference type="ARBA" id="ARBA00022448"/>
    </source>
</evidence>
<dbReference type="InterPro" id="IPR008995">
    <property type="entry name" value="Mo/tungstate-bd_C_term_dom"/>
</dbReference>
<comment type="caution">
    <text evidence="8">The sequence shown here is derived from an EMBL/GenBank/DDBJ whole genome shotgun (WGS) entry which is preliminary data.</text>
</comment>
<dbReference type="Pfam" id="PF00005">
    <property type="entry name" value="ABC_tran"/>
    <property type="match status" value="1"/>
</dbReference>
<evidence type="ECO:0000256" key="4">
    <source>
        <dbReference type="ARBA" id="ARBA00022840"/>
    </source>
</evidence>
<dbReference type="SUPFAM" id="SSF50331">
    <property type="entry name" value="MOP-like"/>
    <property type="match status" value="1"/>
</dbReference>
<dbReference type="InterPro" id="IPR003593">
    <property type="entry name" value="AAA+_ATPase"/>
</dbReference>
<dbReference type="Proteomes" id="UP001260872">
    <property type="component" value="Unassembled WGS sequence"/>
</dbReference>
<keyword evidence="4 8" id="KW-0067">ATP-binding</keyword>
<dbReference type="PROSITE" id="PS50893">
    <property type="entry name" value="ABC_TRANSPORTER_2"/>
    <property type="match status" value="1"/>
</dbReference>
<dbReference type="PANTHER" id="PTHR43875">
    <property type="entry name" value="MALTODEXTRIN IMPORT ATP-BINDING PROTEIN MSMX"/>
    <property type="match status" value="1"/>
</dbReference>
<dbReference type="EMBL" id="JAVKGT010000003">
    <property type="protein sequence ID" value="MDR5710853.1"/>
    <property type="molecule type" value="Genomic_DNA"/>
</dbReference>
<dbReference type="SMART" id="SM00382">
    <property type="entry name" value="AAA"/>
    <property type="match status" value="1"/>
</dbReference>
<dbReference type="Gene3D" id="2.40.50.100">
    <property type="match status" value="1"/>
</dbReference>
<dbReference type="Gene3D" id="2.40.50.140">
    <property type="entry name" value="Nucleic acid-binding proteins"/>
    <property type="match status" value="1"/>
</dbReference>
<keyword evidence="5" id="KW-1278">Translocase</keyword>
<evidence type="ECO:0000259" key="7">
    <source>
        <dbReference type="PROSITE" id="PS50893"/>
    </source>
</evidence>
<sequence>MNTSSHTIALEGLSKHFGDVTAVDHIDLEVAPGESLVVLGPSGSGKSTLLRLIAGLEPPTSGKVIIGGREQSGIPTHERDIAIVFQHFALYPHLSARKNITMGLIHGLKIGKAEATRRAEDVATMLGIDHLLDRRPREMSGGQRQRVALARAMARHSSVVLLDEPLSGLDAQLHLSLRLEISRRLRDIGATHLMVTHDQADAMATADRIAVMHNGRIEQLGTPDDVYHRPATLFVAGFVGSPPMNLLHAERRDEGFVSPLGVVRGPNSENDITLGIRPENIIPGGADTWNFKGRVLEIEHEGSSRILDVELGGPVIRVRVPADYTSQRDAVIPLHCDPRHVSVFDTKTGLNMGTAAEWLKEQEPLDA</sequence>
<dbReference type="PANTHER" id="PTHR43875:SF15">
    <property type="entry name" value="TREHALOSE IMPORT ATP-BINDING PROTEIN SUGC"/>
    <property type="match status" value="1"/>
</dbReference>
<evidence type="ECO:0000313" key="9">
    <source>
        <dbReference type="Proteomes" id="UP001260872"/>
    </source>
</evidence>
<keyword evidence="2" id="KW-1003">Cell membrane</keyword>
<dbReference type="InterPro" id="IPR017871">
    <property type="entry name" value="ABC_transporter-like_CS"/>
</dbReference>
<evidence type="ECO:0000256" key="2">
    <source>
        <dbReference type="ARBA" id="ARBA00022475"/>
    </source>
</evidence>
<evidence type="ECO:0000313" key="8">
    <source>
        <dbReference type="EMBL" id="MDR5710853.1"/>
    </source>
</evidence>
<dbReference type="SUPFAM" id="SSF52540">
    <property type="entry name" value="P-loop containing nucleoside triphosphate hydrolases"/>
    <property type="match status" value="1"/>
</dbReference>
<keyword evidence="1" id="KW-0813">Transport</keyword>
<evidence type="ECO:0000256" key="3">
    <source>
        <dbReference type="ARBA" id="ARBA00022741"/>
    </source>
</evidence>
<reference evidence="9" key="1">
    <citation type="submission" date="2023-07" db="EMBL/GenBank/DDBJ databases">
        <title>Description of three actinobacteria isolated from air of manufacturing shop in a pharmaceutical factory.</title>
        <authorList>
            <person name="Zhang D.-F."/>
        </authorList>
    </citation>
    <scope>NUCLEOTIDE SEQUENCE [LARGE SCALE GENOMIC DNA]</scope>
    <source>
        <strain evidence="9">CCTCC AB 207010</strain>
    </source>
</reference>
<dbReference type="Gene3D" id="3.40.50.300">
    <property type="entry name" value="P-loop containing nucleotide triphosphate hydrolases"/>
    <property type="match status" value="1"/>
</dbReference>
<evidence type="ECO:0000256" key="5">
    <source>
        <dbReference type="ARBA" id="ARBA00022967"/>
    </source>
</evidence>
<dbReference type="GO" id="GO:0005524">
    <property type="term" value="F:ATP binding"/>
    <property type="evidence" value="ECO:0007669"/>
    <property type="project" value="UniProtKB-KW"/>
</dbReference>
<keyword evidence="6" id="KW-0472">Membrane</keyword>
<dbReference type="InterPro" id="IPR015853">
    <property type="entry name" value="ABC_transpr_FbpC"/>
</dbReference>
<keyword evidence="3" id="KW-0547">Nucleotide-binding</keyword>
<dbReference type="InterPro" id="IPR047641">
    <property type="entry name" value="ABC_transpr_MalK/UgpC-like"/>
</dbReference>
<dbReference type="InterPro" id="IPR012340">
    <property type="entry name" value="NA-bd_OB-fold"/>
</dbReference>
<evidence type="ECO:0000256" key="6">
    <source>
        <dbReference type="ARBA" id="ARBA00023136"/>
    </source>
</evidence>